<evidence type="ECO:0000259" key="2">
    <source>
        <dbReference type="Pfam" id="PF04433"/>
    </source>
</evidence>
<proteinExistence type="predicted"/>
<dbReference type="Gene3D" id="1.10.10.10">
    <property type="entry name" value="Winged helix-like DNA-binding domain superfamily/Winged helix DNA-binding domain"/>
    <property type="match status" value="1"/>
</dbReference>
<keyword evidence="4" id="KW-1185">Reference proteome</keyword>
<organism evidence="3 4">
    <name type="scientific">Batrachochytrium salamandrivorans</name>
    <dbReference type="NCBI Taxonomy" id="1357716"/>
    <lineage>
        <taxon>Eukaryota</taxon>
        <taxon>Fungi</taxon>
        <taxon>Fungi incertae sedis</taxon>
        <taxon>Chytridiomycota</taxon>
        <taxon>Chytridiomycota incertae sedis</taxon>
        <taxon>Chytridiomycetes</taxon>
        <taxon>Rhizophydiales</taxon>
        <taxon>Rhizophydiales incertae sedis</taxon>
        <taxon>Batrachochytrium</taxon>
    </lineage>
</organism>
<reference evidence="3 4" key="1">
    <citation type="submission" date="2021-02" db="EMBL/GenBank/DDBJ databases">
        <title>Variation within the Batrachochytrium salamandrivorans European outbreak.</title>
        <authorList>
            <person name="Kelly M."/>
            <person name="Pasmans F."/>
            <person name="Shea T.P."/>
            <person name="Munoz J.F."/>
            <person name="Carranza S."/>
            <person name="Cuomo C.A."/>
            <person name="Martel A."/>
        </authorList>
    </citation>
    <scope>NUCLEOTIDE SEQUENCE [LARGE SCALE GENOMIC DNA]</scope>
    <source>
        <strain evidence="3 4">AMFP18/2</strain>
    </source>
</reference>
<protein>
    <recommendedName>
        <fullName evidence="2">SWIRM domain-containing protein</fullName>
    </recommendedName>
</protein>
<dbReference type="Proteomes" id="UP001648503">
    <property type="component" value="Unassembled WGS sequence"/>
</dbReference>
<accession>A0ABQ8FL34</accession>
<dbReference type="Pfam" id="PF04433">
    <property type="entry name" value="SWIRM"/>
    <property type="match status" value="1"/>
</dbReference>
<feature type="domain" description="SWIRM" evidence="2">
    <location>
        <begin position="487"/>
        <end position="553"/>
    </location>
</feature>
<feature type="compositionally biased region" description="Low complexity" evidence="1">
    <location>
        <begin position="231"/>
        <end position="246"/>
    </location>
</feature>
<feature type="region of interest" description="Disordered" evidence="1">
    <location>
        <begin position="15"/>
        <end position="45"/>
    </location>
</feature>
<dbReference type="InterPro" id="IPR007526">
    <property type="entry name" value="SWIRM"/>
</dbReference>
<name>A0ABQ8FL34_9FUNG</name>
<evidence type="ECO:0000313" key="3">
    <source>
        <dbReference type="EMBL" id="KAH6600179.1"/>
    </source>
</evidence>
<dbReference type="EMBL" id="JAFCIX010000046">
    <property type="protein sequence ID" value="KAH6600179.1"/>
    <property type="molecule type" value="Genomic_DNA"/>
</dbReference>
<feature type="region of interest" description="Disordered" evidence="1">
    <location>
        <begin position="411"/>
        <end position="438"/>
    </location>
</feature>
<sequence length="635" mass="68627">MHLLAAINCDNLRPVLPPTSDMPYPSPTQSPYSASNPSLPGQSFTNAPLMLHEAPLEPMETMLLAKQPEYQVKLPHELAADNMHSTSDIIDGSVPKYATTRTHTIVSSIADNDTGSVLSHEQSQPIAMSTGSTWIPLVASNCHLALTPPTELAVADATTATAGRTTLLSKATTKRKQHMPVRAIARSMDMADRSGRRIVRLDVYDAFMVNPKQLLVTSLSTGGLQTEEYPGSGSSSNSHHGLSASSMPASTHSKSFTVSGSSMISAMDHVRKQRRFRRLGFNFASISTTSSSSGVAAATIVEHHQSRSATAISPLLVNTASYLPTCTPRQLALPITTNTSPSATTSLLVHSISSSAPLPSPPSSGCSVLLSHPTATLPSVSIATHLGLGYDHVDAYASSNVLTEIEVGNAAAAPSEKSRKDNSRVVKRRSSVTPRQPKSIPNFLTDIGVDTNVFDNSKFRNTKGASVVFWKAGSQPLKILPDAPSSAQLTKEELQTCATLRIYPDVYYNIKKTMLQAVTYYGPFKKREAQTWFRIDVNKICVIYDWFKTLGWIPNHGLWTTTSNTNLNQSPTHPHAGVNSVGLSTTENLHPKKKGAMKRKHLRISTFSTCKYATSLKSDSRNNVVLSLRTSVLPN</sequence>
<evidence type="ECO:0000256" key="1">
    <source>
        <dbReference type="SAM" id="MobiDB-lite"/>
    </source>
</evidence>
<gene>
    <name evidence="3" type="ORF">BASA50_002504</name>
</gene>
<evidence type="ECO:0000313" key="4">
    <source>
        <dbReference type="Proteomes" id="UP001648503"/>
    </source>
</evidence>
<dbReference type="SUPFAM" id="SSF46689">
    <property type="entry name" value="Homeodomain-like"/>
    <property type="match status" value="1"/>
</dbReference>
<dbReference type="InterPro" id="IPR009057">
    <property type="entry name" value="Homeodomain-like_sf"/>
</dbReference>
<feature type="region of interest" description="Disordered" evidence="1">
    <location>
        <begin position="226"/>
        <end position="254"/>
    </location>
</feature>
<feature type="compositionally biased region" description="Polar residues" evidence="1">
    <location>
        <begin position="27"/>
        <end position="45"/>
    </location>
</feature>
<comment type="caution">
    <text evidence="3">The sequence shown here is derived from an EMBL/GenBank/DDBJ whole genome shotgun (WGS) entry which is preliminary data.</text>
</comment>
<dbReference type="InterPro" id="IPR036388">
    <property type="entry name" value="WH-like_DNA-bd_sf"/>
</dbReference>